<dbReference type="InterPro" id="IPR041657">
    <property type="entry name" value="HTH_17"/>
</dbReference>
<evidence type="ECO:0000259" key="1">
    <source>
        <dbReference type="Pfam" id="PF12728"/>
    </source>
</evidence>
<protein>
    <submittedName>
        <fullName evidence="2">DNA-binding protein</fullName>
    </submittedName>
</protein>
<dbReference type="Proteomes" id="UP000185622">
    <property type="component" value="Chromosome"/>
</dbReference>
<gene>
    <name evidence="2" type="ORF">BMG03_13810</name>
</gene>
<reference evidence="2 3" key="1">
    <citation type="submission" date="2017-01" db="EMBL/GenBank/DDBJ databases">
        <title>The complete genome sequence of a sulfur-oxidizing marine bacterium Thioclava sp. 25B10_4T.</title>
        <authorList>
            <person name="Liu Y."/>
            <person name="Lai Q."/>
            <person name="Shao Z."/>
        </authorList>
    </citation>
    <scope>NUCLEOTIDE SEQUENCE [LARGE SCALE GENOMIC DNA]</scope>
    <source>
        <strain evidence="2 3">25B10_4</strain>
    </source>
</reference>
<organism evidence="2 3">
    <name type="scientific">Thioclava nitratireducens</name>
    <dbReference type="NCBI Taxonomy" id="1915078"/>
    <lineage>
        <taxon>Bacteria</taxon>
        <taxon>Pseudomonadati</taxon>
        <taxon>Pseudomonadota</taxon>
        <taxon>Alphaproteobacteria</taxon>
        <taxon>Rhodobacterales</taxon>
        <taxon>Paracoccaceae</taxon>
        <taxon>Thioclava</taxon>
    </lineage>
</organism>
<feature type="domain" description="Helix-turn-helix" evidence="1">
    <location>
        <begin position="9"/>
        <end position="58"/>
    </location>
</feature>
<evidence type="ECO:0000313" key="2">
    <source>
        <dbReference type="EMBL" id="AQS48750.1"/>
    </source>
</evidence>
<accession>A0ABN4XC69</accession>
<dbReference type="EMBL" id="CP019437">
    <property type="protein sequence ID" value="AQS48750.1"/>
    <property type="molecule type" value="Genomic_DNA"/>
</dbReference>
<name>A0ABN4XC69_9RHOB</name>
<proteinExistence type="predicted"/>
<dbReference type="GO" id="GO:0003677">
    <property type="term" value="F:DNA binding"/>
    <property type="evidence" value="ECO:0007669"/>
    <property type="project" value="UniProtKB-KW"/>
</dbReference>
<dbReference type="InterPro" id="IPR009061">
    <property type="entry name" value="DNA-bd_dom_put_sf"/>
</dbReference>
<dbReference type="SUPFAM" id="SSF46955">
    <property type="entry name" value="Putative DNA-binding domain"/>
    <property type="match status" value="1"/>
</dbReference>
<evidence type="ECO:0000313" key="3">
    <source>
        <dbReference type="Proteomes" id="UP000185622"/>
    </source>
</evidence>
<dbReference type="RefSeq" id="WP_075775569.1">
    <property type="nucleotide sequence ID" value="NZ_CP019437.1"/>
</dbReference>
<dbReference type="Pfam" id="PF12728">
    <property type="entry name" value="HTH_17"/>
    <property type="match status" value="1"/>
</dbReference>
<keyword evidence="2" id="KW-0238">DNA-binding</keyword>
<keyword evidence="3" id="KW-1185">Reference proteome</keyword>
<sequence>MRDIHDERLDTAQAANYLGYSKSTLEWWRMVGRGPRYYKIGGGRIRYKQSDLDAYLEAGVVEPREA</sequence>